<protein>
    <submittedName>
        <fullName evidence="1">Uncharacterized protein</fullName>
    </submittedName>
</protein>
<dbReference type="Proteomes" id="UP000604661">
    <property type="component" value="Unassembled WGS sequence"/>
</dbReference>
<keyword evidence="2" id="KW-1185">Reference proteome</keyword>
<name>A0ABR8F347_NOSLI</name>
<proteinExistence type="predicted"/>
<accession>A0ABR8F347</accession>
<evidence type="ECO:0000313" key="2">
    <source>
        <dbReference type="Proteomes" id="UP000604661"/>
    </source>
</evidence>
<dbReference type="EMBL" id="JACJTE010000054">
    <property type="protein sequence ID" value="MBD2564598.1"/>
    <property type="molecule type" value="Genomic_DNA"/>
</dbReference>
<sequence>MGILKDLFNSEPHKDFNRVKQEFEKALKAEEIKFTAKDLKLVYDTFTYKDETAEPVIKKKTKDVVVYEPDSELRDTENVPLKEDIEEFFAREVLPHVPDAWIDHEKTVRGYEISFTKYFYKFKPLRSLEAIAADIFALEAETEGVLRQIVTGENIAK</sequence>
<evidence type="ECO:0000313" key="1">
    <source>
        <dbReference type="EMBL" id="MBD2564598.1"/>
    </source>
</evidence>
<reference evidence="1 2" key="1">
    <citation type="journal article" date="2020" name="ISME J.">
        <title>Comparative genomics reveals insights into cyanobacterial evolution and habitat adaptation.</title>
        <authorList>
            <person name="Chen M.Y."/>
            <person name="Teng W.K."/>
            <person name="Zhao L."/>
            <person name="Hu C.X."/>
            <person name="Zhou Y.K."/>
            <person name="Han B.P."/>
            <person name="Song L.R."/>
            <person name="Shu W.S."/>
        </authorList>
    </citation>
    <scope>NUCLEOTIDE SEQUENCE [LARGE SCALE GENOMIC DNA]</scope>
    <source>
        <strain evidence="1 2">FACHB-391</strain>
    </source>
</reference>
<gene>
    <name evidence="1" type="ORF">H6G95_29240</name>
</gene>
<comment type="caution">
    <text evidence="1">The sequence shown here is derived from an EMBL/GenBank/DDBJ whole genome shotgun (WGS) entry which is preliminary data.</text>
</comment>
<organism evidence="1 2">
    <name type="scientific">Nostoc linckia FACHB-391</name>
    <dbReference type="NCBI Taxonomy" id="2692906"/>
    <lineage>
        <taxon>Bacteria</taxon>
        <taxon>Bacillati</taxon>
        <taxon>Cyanobacteriota</taxon>
        <taxon>Cyanophyceae</taxon>
        <taxon>Nostocales</taxon>
        <taxon>Nostocaceae</taxon>
        <taxon>Nostoc</taxon>
    </lineage>
</organism>
<dbReference type="RefSeq" id="WP_190899257.1">
    <property type="nucleotide sequence ID" value="NZ_JACJTE010000054.1"/>
</dbReference>